<feature type="transmembrane region" description="Helical" evidence="6">
    <location>
        <begin position="653"/>
        <end position="674"/>
    </location>
</feature>
<keyword evidence="10" id="KW-1185">Reference proteome</keyword>
<feature type="transmembrane region" description="Helical" evidence="6">
    <location>
        <begin position="558"/>
        <end position="577"/>
    </location>
</feature>
<dbReference type="PANTHER" id="PTHR46953">
    <property type="entry name" value="G-PROTEIN COUPLED RECEPTOR MTH-LIKE 1-RELATED"/>
    <property type="match status" value="1"/>
</dbReference>
<feature type="compositionally biased region" description="Polar residues" evidence="5">
    <location>
        <begin position="385"/>
        <end position="396"/>
    </location>
</feature>
<evidence type="ECO:0000256" key="4">
    <source>
        <dbReference type="ARBA" id="ARBA00023136"/>
    </source>
</evidence>
<gene>
    <name evidence="9" type="ORF">DAPPUDRAFT_325430</name>
</gene>
<dbReference type="InParanoid" id="E9H4P8"/>
<evidence type="ECO:0000313" key="10">
    <source>
        <dbReference type="Proteomes" id="UP000000305"/>
    </source>
</evidence>
<dbReference type="Pfam" id="PF00002">
    <property type="entry name" value="7tm_2"/>
    <property type="match status" value="1"/>
</dbReference>
<keyword evidence="7" id="KW-0732">Signal</keyword>
<dbReference type="GO" id="GO:0004930">
    <property type="term" value="F:G protein-coupled receptor activity"/>
    <property type="evidence" value="ECO:0000318"/>
    <property type="project" value="GO_Central"/>
</dbReference>
<protein>
    <recommendedName>
        <fullName evidence="8">G-protein coupled receptors family 2 profile 2 domain-containing protein</fullName>
    </recommendedName>
</protein>
<dbReference type="CDD" id="cd15039">
    <property type="entry name" value="7tmB3_Methuselah-like"/>
    <property type="match status" value="1"/>
</dbReference>
<comment type="subcellular location">
    <subcellularLocation>
        <location evidence="1">Membrane</location>
        <topology evidence="1">Multi-pass membrane protein</topology>
    </subcellularLocation>
</comment>
<dbReference type="PhylomeDB" id="E9H4P8"/>
<keyword evidence="4 6" id="KW-0472">Membrane</keyword>
<dbReference type="HOGENOM" id="CLU_347910_0_0_1"/>
<evidence type="ECO:0000256" key="5">
    <source>
        <dbReference type="SAM" id="MobiDB-lite"/>
    </source>
</evidence>
<dbReference type="EMBL" id="GL732592">
    <property type="protein sequence ID" value="EFX73184.1"/>
    <property type="molecule type" value="Genomic_DNA"/>
</dbReference>
<dbReference type="KEGG" id="dpx:DAPPUDRAFT_325430"/>
<evidence type="ECO:0000256" key="3">
    <source>
        <dbReference type="ARBA" id="ARBA00022989"/>
    </source>
</evidence>
<dbReference type="InterPro" id="IPR052808">
    <property type="entry name" value="GPCR_Mth-like"/>
</dbReference>
<evidence type="ECO:0000256" key="7">
    <source>
        <dbReference type="SAM" id="SignalP"/>
    </source>
</evidence>
<feature type="transmembrane region" description="Helical" evidence="6">
    <location>
        <begin position="615"/>
        <end position="633"/>
    </location>
</feature>
<dbReference type="PANTHER" id="PTHR46953:SF1">
    <property type="entry name" value="G-PROTEIN COUPLED RECEPTOR MTH-LIKE 1-RELATED"/>
    <property type="match status" value="1"/>
</dbReference>
<feature type="chain" id="PRO_5003241692" description="G-protein coupled receptors family 2 profile 2 domain-containing protein" evidence="7">
    <location>
        <begin position="20"/>
        <end position="811"/>
    </location>
</feature>
<dbReference type="InterPro" id="IPR017981">
    <property type="entry name" value="GPCR_2-like_7TM"/>
</dbReference>
<keyword evidence="2 6" id="KW-0812">Transmembrane</keyword>
<feature type="domain" description="G-protein coupled receptors family 2 profile 2" evidence="8">
    <location>
        <begin position="621"/>
        <end position="759"/>
    </location>
</feature>
<dbReference type="AlphaFoldDB" id="E9H4P8"/>
<accession>E9H4P8</accession>
<feature type="region of interest" description="Disordered" evidence="5">
    <location>
        <begin position="356"/>
        <end position="396"/>
    </location>
</feature>
<feature type="signal peptide" evidence="7">
    <location>
        <begin position="1"/>
        <end position="19"/>
    </location>
</feature>
<proteinExistence type="predicted"/>
<name>E9H4P8_DAPPU</name>
<evidence type="ECO:0000313" key="9">
    <source>
        <dbReference type="EMBL" id="EFX73184.1"/>
    </source>
</evidence>
<dbReference type="GO" id="GO:0016020">
    <property type="term" value="C:membrane"/>
    <property type="evidence" value="ECO:0007669"/>
    <property type="project" value="UniProtKB-SubCell"/>
</dbReference>
<dbReference type="GO" id="GO:0007186">
    <property type="term" value="P:G protein-coupled receptor signaling pathway"/>
    <property type="evidence" value="ECO:0000318"/>
    <property type="project" value="GO_Central"/>
</dbReference>
<organism evidence="9 10">
    <name type="scientific">Daphnia pulex</name>
    <name type="common">Water flea</name>
    <dbReference type="NCBI Taxonomy" id="6669"/>
    <lineage>
        <taxon>Eukaryota</taxon>
        <taxon>Metazoa</taxon>
        <taxon>Ecdysozoa</taxon>
        <taxon>Arthropoda</taxon>
        <taxon>Crustacea</taxon>
        <taxon>Branchiopoda</taxon>
        <taxon>Diplostraca</taxon>
        <taxon>Cladocera</taxon>
        <taxon>Anomopoda</taxon>
        <taxon>Daphniidae</taxon>
        <taxon>Daphnia</taxon>
    </lineage>
</organism>
<keyword evidence="3 6" id="KW-1133">Transmembrane helix</keyword>
<dbReference type="InterPro" id="IPR000832">
    <property type="entry name" value="GPCR_2_secretin-like"/>
</dbReference>
<dbReference type="GO" id="GO:0007166">
    <property type="term" value="P:cell surface receptor signaling pathway"/>
    <property type="evidence" value="ECO:0007669"/>
    <property type="project" value="InterPro"/>
</dbReference>
<reference evidence="9 10" key="1">
    <citation type="journal article" date="2011" name="Science">
        <title>The ecoresponsive genome of Daphnia pulex.</title>
        <authorList>
            <person name="Colbourne J.K."/>
            <person name="Pfrender M.E."/>
            <person name="Gilbert D."/>
            <person name="Thomas W.K."/>
            <person name="Tucker A."/>
            <person name="Oakley T.H."/>
            <person name="Tokishita S."/>
            <person name="Aerts A."/>
            <person name="Arnold G.J."/>
            <person name="Basu M.K."/>
            <person name="Bauer D.J."/>
            <person name="Caceres C.E."/>
            <person name="Carmel L."/>
            <person name="Casola C."/>
            <person name="Choi J.H."/>
            <person name="Detter J.C."/>
            <person name="Dong Q."/>
            <person name="Dusheyko S."/>
            <person name="Eads B.D."/>
            <person name="Frohlich T."/>
            <person name="Geiler-Samerotte K.A."/>
            <person name="Gerlach D."/>
            <person name="Hatcher P."/>
            <person name="Jogdeo S."/>
            <person name="Krijgsveld J."/>
            <person name="Kriventseva E.V."/>
            <person name="Kultz D."/>
            <person name="Laforsch C."/>
            <person name="Lindquist E."/>
            <person name="Lopez J."/>
            <person name="Manak J.R."/>
            <person name="Muller J."/>
            <person name="Pangilinan J."/>
            <person name="Patwardhan R.P."/>
            <person name="Pitluck S."/>
            <person name="Pritham E.J."/>
            <person name="Rechtsteiner A."/>
            <person name="Rho M."/>
            <person name="Rogozin I.B."/>
            <person name="Sakarya O."/>
            <person name="Salamov A."/>
            <person name="Schaack S."/>
            <person name="Shapiro H."/>
            <person name="Shiga Y."/>
            <person name="Skalitzky C."/>
            <person name="Smith Z."/>
            <person name="Souvorov A."/>
            <person name="Sung W."/>
            <person name="Tang Z."/>
            <person name="Tsuchiya D."/>
            <person name="Tu H."/>
            <person name="Vos H."/>
            <person name="Wang M."/>
            <person name="Wolf Y.I."/>
            <person name="Yamagata H."/>
            <person name="Yamada T."/>
            <person name="Ye Y."/>
            <person name="Shaw J.R."/>
            <person name="Andrews J."/>
            <person name="Crease T.J."/>
            <person name="Tang H."/>
            <person name="Lucas S.M."/>
            <person name="Robertson H.M."/>
            <person name="Bork P."/>
            <person name="Koonin E.V."/>
            <person name="Zdobnov E.M."/>
            <person name="Grigoriev I.V."/>
            <person name="Lynch M."/>
            <person name="Boore J.L."/>
        </authorList>
    </citation>
    <scope>NUCLEOTIDE SEQUENCE [LARGE SCALE GENOMIC DNA]</scope>
</reference>
<evidence type="ECO:0000256" key="2">
    <source>
        <dbReference type="ARBA" id="ARBA00022692"/>
    </source>
</evidence>
<dbReference type="OrthoDB" id="6134459at2759"/>
<feature type="transmembrane region" description="Helical" evidence="6">
    <location>
        <begin position="742"/>
        <end position="763"/>
    </location>
</feature>
<dbReference type="Gene3D" id="1.20.1070.10">
    <property type="entry name" value="Rhodopsin 7-helix transmembrane proteins"/>
    <property type="match status" value="1"/>
</dbReference>
<evidence type="ECO:0000256" key="1">
    <source>
        <dbReference type="ARBA" id="ARBA00004141"/>
    </source>
</evidence>
<evidence type="ECO:0000259" key="8">
    <source>
        <dbReference type="PROSITE" id="PS50261"/>
    </source>
</evidence>
<feature type="transmembrane region" description="Helical" evidence="6">
    <location>
        <begin position="686"/>
        <end position="709"/>
    </location>
</feature>
<dbReference type="Proteomes" id="UP000000305">
    <property type="component" value="Unassembled WGS sequence"/>
</dbReference>
<sequence>MGLRTIFSLILVLQGLVITATFQLQSTSPNSSTLLLPVPIPAPSIIGSKNKFLMRKCCGPGQLYVSKKTGEIPDADRCVKFSVSSSHRQSPAVQQSRDIFLGSKQSFPPRYSVEDVQVDAGFPRNCTPDAWYLLEPELRMGDLFYALSSGQLLVPHQFYFLEFDSYCIEDYADERNVTKARRMAFVCSVQTQDFPTTAVDSSGKLRLDFVKSEDYAELFASKFNGRRVIRKCCGHNQSLDSFAGSNGKPACRENLGLVTRFFENFQTLEDNSTSLFFRFGHANCSIRPIRTTVFQLHFNGSLEIMVDDTNANSNTRLVSIEDYCLDDMVEFGYVTHLPYATTYAFYCPGEEPSLIEPEFSDGSEVTESPSTDPPPTYPPLTETTMSEPDSTYSNNDDQYDNSTLIRIPKCCPPGHVMGEEYTCQPLWWWPTERPWDEPIEPAVVVSGSINDDLITYHNNLSVILIPNVTLSSCKAGQLQQPIPLFAQYSQIIPIFRNDPKHGVLVSFHTLVEYYWDVKSKINSFCVDQLFFRQEQEVYYNAQVFHCITIETFKSHRPIILLISTAGLLATFVIYLFVPASGSAKLVLSAFGGKRNRGNGGIGGTNTMAKTLTGRILLCHVISLALAFTCLAIVQLKLVESLQSSCIAIGYVTYWAFIASFSWLTVYCFDYYHIFSGSFKVTNDKLFIPYSAFGWGVPFLATTITSIAQFRSAALGISSPFNPNFGYDRCWFPDESSSALITFFYVPVGVLLLLDIYFFLCLMFNANLMHCWQRQAMAIRSTRKNSTTSKEHEDLKMAVKLFSSPEFLGSSN</sequence>
<evidence type="ECO:0000256" key="6">
    <source>
        <dbReference type="SAM" id="Phobius"/>
    </source>
</evidence>
<dbReference type="PROSITE" id="PS50261">
    <property type="entry name" value="G_PROTEIN_RECEP_F2_4"/>
    <property type="match status" value="1"/>
</dbReference>